<dbReference type="SUPFAM" id="SSF56219">
    <property type="entry name" value="DNase I-like"/>
    <property type="match status" value="1"/>
</dbReference>
<evidence type="ECO:0000256" key="1">
    <source>
        <dbReference type="SAM" id="MobiDB-lite"/>
    </source>
</evidence>
<dbReference type="EMBL" id="JALJOU010000001">
    <property type="protein sequence ID" value="KAK9846368.1"/>
    <property type="molecule type" value="Genomic_DNA"/>
</dbReference>
<dbReference type="AlphaFoldDB" id="A0AAW1SIY3"/>
<comment type="caution">
    <text evidence="2">The sequence shown here is derived from an EMBL/GenBank/DDBJ whole genome shotgun (WGS) entry which is preliminary data.</text>
</comment>
<keyword evidence="3" id="KW-1185">Reference proteome</keyword>
<proteinExistence type="predicted"/>
<feature type="region of interest" description="Disordered" evidence="1">
    <location>
        <begin position="80"/>
        <end position="100"/>
    </location>
</feature>
<name>A0AAW1SIY3_9CHLO</name>
<accession>A0AAW1SIY3</accession>
<gene>
    <name evidence="2" type="ORF">WJX81_002480</name>
</gene>
<sequence length="100" mass="11259">MIVLPRPGELVFHDFRQQPGHLEPGRPVRLFQWNVERGYKLDAIIQELAREDARDPLDIIAVQEVDIGCERSACEDTGTRVEASTATLSFPSTTSHTAER</sequence>
<feature type="compositionally biased region" description="Polar residues" evidence="1">
    <location>
        <begin position="82"/>
        <end position="100"/>
    </location>
</feature>
<evidence type="ECO:0000313" key="3">
    <source>
        <dbReference type="Proteomes" id="UP001445335"/>
    </source>
</evidence>
<dbReference type="InterPro" id="IPR036691">
    <property type="entry name" value="Endo/exonu/phosph_ase_sf"/>
</dbReference>
<evidence type="ECO:0008006" key="4">
    <source>
        <dbReference type="Google" id="ProtNLM"/>
    </source>
</evidence>
<organism evidence="2 3">
    <name type="scientific">Elliptochloris bilobata</name>
    <dbReference type="NCBI Taxonomy" id="381761"/>
    <lineage>
        <taxon>Eukaryota</taxon>
        <taxon>Viridiplantae</taxon>
        <taxon>Chlorophyta</taxon>
        <taxon>core chlorophytes</taxon>
        <taxon>Trebouxiophyceae</taxon>
        <taxon>Trebouxiophyceae incertae sedis</taxon>
        <taxon>Elliptochloris clade</taxon>
        <taxon>Elliptochloris</taxon>
    </lineage>
</organism>
<reference evidence="2 3" key="1">
    <citation type="journal article" date="2024" name="Nat. Commun.">
        <title>Phylogenomics reveals the evolutionary origins of lichenization in chlorophyte algae.</title>
        <authorList>
            <person name="Puginier C."/>
            <person name="Libourel C."/>
            <person name="Otte J."/>
            <person name="Skaloud P."/>
            <person name="Haon M."/>
            <person name="Grisel S."/>
            <person name="Petersen M."/>
            <person name="Berrin J.G."/>
            <person name="Delaux P.M."/>
            <person name="Dal Grande F."/>
            <person name="Keller J."/>
        </authorList>
    </citation>
    <scope>NUCLEOTIDE SEQUENCE [LARGE SCALE GENOMIC DNA]</scope>
    <source>
        <strain evidence="2 3">SAG 245.80</strain>
    </source>
</reference>
<protein>
    <recommendedName>
        <fullName evidence="4">Endonuclease/exonuclease/phosphatase domain-containing protein</fullName>
    </recommendedName>
</protein>
<evidence type="ECO:0000313" key="2">
    <source>
        <dbReference type="EMBL" id="KAK9846368.1"/>
    </source>
</evidence>
<dbReference type="Proteomes" id="UP001445335">
    <property type="component" value="Unassembled WGS sequence"/>
</dbReference>